<protein>
    <submittedName>
        <fullName evidence="2">Uncharacterized protein</fullName>
    </submittedName>
</protein>
<keyword evidence="3" id="KW-1185">Reference proteome</keyword>
<sequence length="163" mass="18159">MDWLSVWGDVMRAVIVAILAMVPLAAKADWQYSKWGMNPAQVIEAARGAATPFQDSSETADQRSKVVAPYQSGRHTFRSRFVFDRSDRLSIVMLELSDPSRCPELYADLTQAYGPPQAKSPQGYFPKWWDRKNGNVVTLVDMVRTICSIQYMPLGEAGTPGGL</sequence>
<keyword evidence="1" id="KW-0812">Transmembrane</keyword>
<gene>
    <name evidence="2" type="ORF">DWE98_05020</name>
</gene>
<evidence type="ECO:0000313" key="2">
    <source>
        <dbReference type="EMBL" id="RDJ27969.1"/>
    </source>
</evidence>
<keyword evidence="1" id="KW-0472">Membrane</keyword>
<evidence type="ECO:0000313" key="3">
    <source>
        <dbReference type="Proteomes" id="UP000255207"/>
    </source>
</evidence>
<proteinExistence type="predicted"/>
<keyword evidence="1" id="KW-1133">Transmembrane helix</keyword>
<dbReference type="Proteomes" id="UP000255207">
    <property type="component" value="Unassembled WGS sequence"/>
</dbReference>
<name>A0A370L9R7_9HYPH</name>
<comment type="caution">
    <text evidence="2">The sequence shown here is derived from an EMBL/GenBank/DDBJ whole genome shotgun (WGS) entry which is preliminary data.</text>
</comment>
<organism evidence="2 3">
    <name type="scientific">Bosea caraganae</name>
    <dbReference type="NCBI Taxonomy" id="2763117"/>
    <lineage>
        <taxon>Bacteria</taxon>
        <taxon>Pseudomonadati</taxon>
        <taxon>Pseudomonadota</taxon>
        <taxon>Alphaproteobacteria</taxon>
        <taxon>Hyphomicrobiales</taxon>
        <taxon>Boseaceae</taxon>
        <taxon>Bosea</taxon>
    </lineage>
</organism>
<dbReference type="EMBL" id="QQTP01000002">
    <property type="protein sequence ID" value="RDJ27969.1"/>
    <property type="molecule type" value="Genomic_DNA"/>
</dbReference>
<accession>A0A370L9R7</accession>
<dbReference type="AlphaFoldDB" id="A0A370L9R7"/>
<evidence type="ECO:0000256" key="1">
    <source>
        <dbReference type="SAM" id="Phobius"/>
    </source>
</evidence>
<feature type="transmembrane region" description="Helical" evidence="1">
    <location>
        <begin position="6"/>
        <end position="26"/>
    </location>
</feature>
<reference evidence="3" key="1">
    <citation type="submission" date="2018-07" db="EMBL/GenBank/DDBJ databases">
        <authorList>
            <person name="Safronova V.I."/>
            <person name="Chirak E.R."/>
            <person name="Sazanova A.L."/>
        </authorList>
    </citation>
    <scope>NUCLEOTIDE SEQUENCE [LARGE SCALE GENOMIC DNA]</scope>
    <source>
        <strain evidence="3">RCAM04685</strain>
    </source>
</reference>